<dbReference type="PANTHER" id="PTHR35561">
    <property type="entry name" value="RNA 2',3'-CYCLIC PHOSPHODIESTERASE"/>
    <property type="match status" value="1"/>
</dbReference>
<dbReference type="SUPFAM" id="SSF55144">
    <property type="entry name" value="LigT-like"/>
    <property type="match status" value="1"/>
</dbReference>
<proteinExistence type="inferred from homology"/>
<dbReference type="Pfam" id="PF02834">
    <property type="entry name" value="LigT_PEase"/>
    <property type="match status" value="2"/>
</dbReference>
<dbReference type="GO" id="GO:0004113">
    <property type="term" value="F:2',3'-cyclic-nucleotide 3'-phosphodiesterase activity"/>
    <property type="evidence" value="ECO:0007669"/>
    <property type="project" value="InterPro"/>
</dbReference>
<dbReference type="AlphaFoldDB" id="A0A7G3UFR5"/>
<feature type="short sequence motif" description="HXTX 2" evidence="2">
    <location>
        <begin position="130"/>
        <end position="133"/>
    </location>
</feature>
<feature type="short sequence motif" description="HXTX 1" evidence="2">
    <location>
        <begin position="43"/>
        <end position="46"/>
    </location>
</feature>
<accession>A0A7G3UFR5</accession>
<feature type="active site" description="Proton donor" evidence="2">
    <location>
        <position position="43"/>
    </location>
</feature>
<dbReference type="PANTHER" id="PTHR35561:SF1">
    <property type="entry name" value="RNA 2',3'-CYCLIC PHOSPHODIESTERASE"/>
    <property type="match status" value="1"/>
</dbReference>
<dbReference type="InterPro" id="IPR004175">
    <property type="entry name" value="RNA_CPDase"/>
</dbReference>
<gene>
    <name evidence="4" type="primary">thpR</name>
    <name evidence="4" type="ORF">STSU_020410</name>
</gene>
<keyword evidence="1 2" id="KW-0378">Hydrolase</keyword>
<evidence type="ECO:0000256" key="2">
    <source>
        <dbReference type="HAMAP-Rule" id="MF_01940"/>
    </source>
</evidence>
<dbReference type="EMBL" id="CP029159">
    <property type="protein sequence ID" value="QKM69176.1"/>
    <property type="molecule type" value="Genomic_DNA"/>
</dbReference>
<name>A0A7G3UFR5_STRT9</name>
<comment type="function">
    <text evidence="2">Hydrolyzes RNA 2',3'-cyclic phosphodiester to an RNA 2'-phosphomonoester.</text>
</comment>
<dbReference type="InterPro" id="IPR009097">
    <property type="entry name" value="Cyclic_Pdiesterase"/>
</dbReference>
<dbReference type="RefSeq" id="WP_130585089.1">
    <property type="nucleotide sequence ID" value="NZ_CP029159.1"/>
</dbReference>
<feature type="domain" description="Phosphoesterase HXTX" evidence="3">
    <location>
        <begin position="9"/>
        <end position="88"/>
    </location>
</feature>
<dbReference type="NCBIfam" id="TIGR02258">
    <property type="entry name" value="2_5_ligase"/>
    <property type="match status" value="1"/>
</dbReference>
<feature type="domain" description="Phosphoesterase HXTX" evidence="3">
    <location>
        <begin position="101"/>
        <end position="180"/>
    </location>
</feature>
<comment type="catalytic activity">
    <reaction evidence="2">
        <text>a 3'-end 2',3'-cyclophospho-ribonucleotide-RNA + H2O = a 3'-end 2'-phospho-ribonucleotide-RNA + H(+)</text>
        <dbReference type="Rhea" id="RHEA:11828"/>
        <dbReference type="Rhea" id="RHEA-COMP:10464"/>
        <dbReference type="Rhea" id="RHEA-COMP:17353"/>
        <dbReference type="ChEBI" id="CHEBI:15377"/>
        <dbReference type="ChEBI" id="CHEBI:15378"/>
        <dbReference type="ChEBI" id="CHEBI:83064"/>
        <dbReference type="ChEBI" id="CHEBI:173113"/>
        <dbReference type="EC" id="3.1.4.58"/>
    </reaction>
</comment>
<protein>
    <recommendedName>
        <fullName evidence="2">RNA 2',3'-cyclic phosphodiesterase</fullName>
        <shortName evidence="2">RNA 2',3'-CPDase</shortName>
        <ecNumber evidence="2">3.1.4.58</ecNumber>
    </recommendedName>
</protein>
<dbReference type="EC" id="3.1.4.58" evidence="2"/>
<evidence type="ECO:0000256" key="1">
    <source>
        <dbReference type="ARBA" id="ARBA00022801"/>
    </source>
</evidence>
<evidence type="ECO:0000313" key="4">
    <source>
        <dbReference type="EMBL" id="QKM69176.1"/>
    </source>
</evidence>
<evidence type="ECO:0000259" key="3">
    <source>
        <dbReference type="Pfam" id="PF02834"/>
    </source>
</evidence>
<reference evidence="4 5" key="1">
    <citation type="journal article" date="2012" name="J. Bacteriol.">
        <title>Draft genome of Streptomyces tsukubaensis NRRL 18488, the producer of the clinically important immunosuppressant tacrolimus (FK506).</title>
        <authorList>
            <person name="Barreiro C."/>
            <person name="Prieto C."/>
            <person name="Sola-Landa A."/>
            <person name="Solera E."/>
            <person name="Martinez-Castro M."/>
            <person name="Perez-Redondo R."/>
            <person name="Garcia-Estrada C."/>
            <person name="Aparicio J.F."/>
            <person name="Fernandez-Martinez L.T."/>
            <person name="Santos-Aberturas J."/>
            <person name="Salehi-Najafabadi Z."/>
            <person name="Rodriguez-Garcia A."/>
            <person name="Tauch A."/>
            <person name="Martin J.F."/>
        </authorList>
    </citation>
    <scope>NUCLEOTIDE SEQUENCE [LARGE SCALE GENOMIC DNA]</scope>
    <source>
        <strain evidence="5">DSM 42081 / NBRC 108919 / NRRL 18488 / 9993</strain>
    </source>
</reference>
<sequence>MRLFTAVVPPAAQLDELAAAVARLRQAAPGADALRWTRPAGWHYTLAFLGEVDEGLLPELEERFRRGARRSVPFRVAISGGGHFGQGILWAGAAGEDDDVAALRRLAERADAAARRTGIVMEERRHWTPHLTLARTRRGASPAAPPAAGLAAYAAELDGFTGTPWRVAEFSLIRSHPPSRGEDSWYETLATWPLGK</sequence>
<comment type="similarity">
    <text evidence="2">Belongs to the 2H phosphoesterase superfamily. ThpR family.</text>
</comment>
<organism evidence="4 5">
    <name type="scientific">Streptomyces tsukubensis (strain DSM 42081 / NBRC 108919 / NRRL 18488 / 9993)</name>
    <dbReference type="NCBI Taxonomy" id="1114943"/>
    <lineage>
        <taxon>Bacteria</taxon>
        <taxon>Bacillati</taxon>
        <taxon>Actinomycetota</taxon>
        <taxon>Actinomycetes</taxon>
        <taxon>Kitasatosporales</taxon>
        <taxon>Streptomycetaceae</taxon>
        <taxon>Streptomyces</taxon>
    </lineage>
</organism>
<dbReference type="HAMAP" id="MF_01940">
    <property type="entry name" value="RNA_CPDase"/>
    <property type="match status" value="1"/>
</dbReference>
<evidence type="ECO:0000313" key="5">
    <source>
        <dbReference type="Proteomes" id="UP000005940"/>
    </source>
</evidence>
<feature type="active site" description="Proton acceptor" evidence="2">
    <location>
        <position position="130"/>
    </location>
</feature>
<dbReference type="Proteomes" id="UP000005940">
    <property type="component" value="Chromosome"/>
</dbReference>
<dbReference type="Gene3D" id="3.90.1140.10">
    <property type="entry name" value="Cyclic phosphodiesterase"/>
    <property type="match status" value="1"/>
</dbReference>
<dbReference type="GO" id="GO:0008664">
    <property type="term" value="F:RNA 2',3'-cyclic 3'-phosphodiesterase activity"/>
    <property type="evidence" value="ECO:0007669"/>
    <property type="project" value="UniProtKB-EC"/>
</dbReference>
<keyword evidence="5" id="KW-1185">Reference proteome</keyword>
<dbReference type="InterPro" id="IPR014051">
    <property type="entry name" value="Phosphoesterase_HXTX"/>
</dbReference>